<name>U2P903_9BACT</name>
<reference evidence="2 3" key="1">
    <citation type="submission" date="2013-08" db="EMBL/GenBank/DDBJ databases">
        <authorList>
            <person name="Durkin A.S."/>
            <person name="Haft D.R."/>
            <person name="McCorrison J."/>
            <person name="Torralba M."/>
            <person name="Gillis M."/>
            <person name="Haft D.H."/>
            <person name="Methe B."/>
            <person name="Sutton G."/>
            <person name="Nelson K.E."/>
        </authorList>
    </citation>
    <scope>NUCLEOTIDE SEQUENCE [LARGE SCALE GENOMIC DNA]</scope>
    <source>
        <strain evidence="2 3">F0067</strain>
    </source>
</reference>
<keyword evidence="3" id="KW-1185">Reference proteome</keyword>
<dbReference type="PATRIC" id="fig|1115809.3.peg.379"/>
<dbReference type="EMBL" id="AWEY01000007">
    <property type="protein sequence ID" value="ERK40189.1"/>
    <property type="molecule type" value="Genomic_DNA"/>
</dbReference>
<protein>
    <submittedName>
        <fullName evidence="2">Uncharacterized protein</fullName>
    </submittedName>
</protein>
<evidence type="ECO:0000313" key="3">
    <source>
        <dbReference type="Proteomes" id="UP000016648"/>
    </source>
</evidence>
<comment type="caution">
    <text evidence="2">The sequence shown here is derived from an EMBL/GenBank/DDBJ whole genome shotgun (WGS) entry which is preliminary data.</text>
</comment>
<accession>U2P903</accession>
<dbReference type="RefSeq" id="WP_021588687.1">
    <property type="nucleotide sequence ID" value="NZ_AWEY01000007.1"/>
</dbReference>
<feature type="region of interest" description="Disordered" evidence="1">
    <location>
        <begin position="1"/>
        <end position="42"/>
    </location>
</feature>
<proteinExistence type="predicted"/>
<evidence type="ECO:0000313" key="2">
    <source>
        <dbReference type="EMBL" id="ERK40189.1"/>
    </source>
</evidence>
<organism evidence="2 3">
    <name type="scientific">Segatella baroniae F0067</name>
    <dbReference type="NCBI Taxonomy" id="1115809"/>
    <lineage>
        <taxon>Bacteria</taxon>
        <taxon>Pseudomonadati</taxon>
        <taxon>Bacteroidota</taxon>
        <taxon>Bacteroidia</taxon>
        <taxon>Bacteroidales</taxon>
        <taxon>Prevotellaceae</taxon>
        <taxon>Segatella</taxon>
    </lineage>
</organism>
<sequence>MNADARPPHTSPTTCLQKSNNDTPPHIPPSFLHQRKSATLFL</sequence>
<dbReference type="AlphaFoldDB" id="U2P903"/>
<dbReference type="Proteomes" id="UP000016648">
    <property type="component" value="Unassembled WGS sequence"/>
</dbReference>
<evidence type="ECO:0000256" key="1">
    <source>
        <dbReference type="SAM" id="MobiDB-lite"/>
    </source>
</evidence>
<gene>
    <name evidence="2" type="ORF">HMPREF9135_0561</name>
</gene>
<feature type="compositionally biased region" description="Polar residues" evidence="1">
    <location>
        <begin position="11"/>
        <end position="23"/>
    </location>
</feature>